<dbReference type="GO" id="GO:0071944">
    <property type="term" value="C:cell periphery"/>
    <property type="evidence" value="ECO:0007669"/>
    <property type="project" value="TreeGrafter"/>
</dbReference>
<dbReference type="GO" id="GO:0030149">
    <property type="term" value="P:sphingolipid catabolic process"/>
    <property type="evidence" value="ECO:0007669"/>
    <property type="project" value="TreeGrafter"/>
</dbReference>
<dbReference type="OrthoDB" id="494131at2759"/>
<dbReference type="InterPro" id="IPR036770">
    <property type="entry name" value="Ankyrin_rpt-contain_sf"/>
</dbReference>
<proteinExistence type="predicted"/>
<dbReference type="PANTHER" id="PTHR12393:SF6">
    <property type="entry name" value="SPHINGOMYELIN PHOSPHODIESTERASE 2"/>
    <property type="match status" value="1"/>
</dbReference>
<reference evidence="2" key="1">
    <citation type="journal article" date="2016" name="Nat. Commun.">
        <title>The Gonium pectorale genome demonstrates co-option of cell cycle regulation during the evolution of multicellularity.</title>
        <authorList>
            <person name="Hanschen E.R."/>
            <person name="Marriage T.N."/>
            <person name="Ferris P.J."/>
            <person name="Hamaji T."/>
            <person name="Toyoda A."/>
            <person name="Fujiyama A."/>
            <person name="Neme R."/>
            <person name="Noguchi H."/>
            <person name="Minakuchi Y."/>
            <person name="Suzuki M."/>
            <person name="Kawai-Toyooka H."/>
            <person name="Smith D.R."/>
            <person name="Sparks H."/>
            <person name="Anderson J."/>
            <person name="Bakaric R."/>
            <person name="Luria V."/>
            <person name="Karger A."/>
            <person name="Kirschner M.W."/>
            <person name="Durand P.M."/>
            <person name="Michod R.E."/>
            <person name="Nozaki H."/>
            <person name="Olson B.J."/>
        </authorList>
    </citation>
    <scope>NUCLEOTIDE SEQUENCE [LARGE SCALE GENOMIC DNA]</scope>
    <source>
        <strain evidence="2">NIES-2863</strain>
    </source>
</reference>
<organism evidence="1 2">
    <name type="scientific">Gonium pectorale</name>
    <name type="common">Green alga</name>
    <dbReference type="NCBI Taxonomy" id="33097"/>
    <lineage>
        <taxon>Eukaryota</taxon>
        <taxon>Viridiplantae</taxon>
        <taxon>Chlorophyta</taxon>
        <taxon>core chlorophytes</taxon>
        <taxon>Chlorophyceae</taxon>
        <taxon>CS clade</taxon>
        <taxon>Chlamydomonadales</taxon>
        <taxon>Volvocaceae</taxon>
        <taxon>Gonium</taxon>
    </lineage>
</organism>
<dbReference type="GO" id="GO:0016020">
    <property type="term" value="C:membrane"/>
    <property type="evidence" value="ECO:0007669"/>
    <property type="project" value="TreeGrafter"/>
</dbReference>
<dbReference type="Gene3D" id="1.25.40.20">
    <property type="entry name" value="Ankyrin repeat-containing domain"/>
    <property type="match status" value="2"/>
</dbReference>
<dbReference type="GO" id="GO:0046513">
    <property type="term" value="P:ceramide biosynthetic process"/>
    <property type="evidence" value="ECO:0007669"/>
    <property type="project" value="TreeGrafter"/>
</dbReference>
<gene>
    <name evidence="1" type="ORF">GPECTOR_73g650</name>
</gene>
<accession>A0A150G2M6</accession>
<evidence type="ECO:0000313" key="1">
    <source>
        <dbReference type="EMBL" id="KXZ44129.1"/>
    </source>
</evidence>
<keyword evidence="2" id="KW-1185">Reference proteome</keyword>
<dbReference type="GO" id="GO:0004620">
    <property type="term" value="F:phospholipase activity"/>
    <property type="evidence" value="ECO:0007669"/>
    <property type="project" value="TreeGrafter"/>
</dbReference>
<dbReference type="SUPFAM" id="SSF48403">
    <property type="entry name" value="Ankyrin repeat"/>
    <property type="match status" value="1"/>
</dbReference>
<dbReference type="AlphaFoldDB" id="A0A150G2M6"/>
<dbReference type="PANTHER" id="PTHR12393">
    <property type="entry name" value="SPHINGOMYELIN PHOSPHODIESTERASE RELATED"/>
    <property type="match status" value="1"/>
</dbReference>
<dbReference type="STRING" id="33097.A0A150G2M6"/>
<sequence length="511" mass="54288">MSAVSSLRVWPELPPGVTERIVSFMDRNEVATSFRLVNKAAAAQFSGPDHTTIRLSQPVPPHAFAAHWLVPGATRGLTLKQRRQLLNLTAASGVVANLGVAEQAAGCTLTCEVFEAAAAAGKLESCQWLWQQGCPTARLREDGSSALLGAAAAGGHQHLCKWLLSLGLAWSSDGVAEAARGGHVGLMEWLRIWWLHAKPVSSSGCPKVDNLRLACSAAHGLDLASLQRLCQDWAHKAAAIWGNWWYMVVASAAGSPTPDWAAKVEWLEAQGCRPADCLTGGAAACPDAPARLAWLRSRGYPLGVCAVEAAARNGNMGALQYLLTEGLSQPPPQSHEIERVTAAAAQGGHLAALQALHEAGWRGSSSRWAVRDAAVGGHLHVLAWLVETHGAEAVGWLGASLLGCATRCGSVELLAWLRERGCGWDANTFTNAAESGCVVVLEWLAERGCPMPETGEPYFAACLNGDLGTLRCLRRLGCPQGPADREWRAVPTGAAHEPVWAWLREEGLVAK</sequence>
<name>A0A150G2M6_GONPE</name>
<comment type="caution">
    <text evidence="1">The sequence shown here is derived from an EMBL/GenBank/DDBJ whole genome shotgun (WGS) entry which is preliminary data.</text>
</comment>
<dbReference type="EMBL" id="LSYV01000074">
    <property type="protein sequence ID" value="KXZ44129.1"/>
    <property type="molecule type" value="Genomic_DNA"/>
</dbReference>
<dbReference type="GO" id="GO:0005783">
    <property type="term" value="C:endoplasmic reticulum"/>
    <property type="evidence" value="ECO:0007669"/>
    <property type="project" value="TreeGrafter"/>
</dbReference>
<protein>
    <submittedName>
        <fullName evidence="1">Uncharacterized protein</fullName>
    </submittedName>
</protein>
<evidence type="ECO:0000313" key="2">
    <source>
        <dbReference type="Proteomes" id="UP000075714"/>
    </source>
</evidence>
<dbReference type="Proteomes" id="UP000075714">
    <property type="component" value="Unassembled WGS sequence"/>
</dbReference>